<protein>
    <recommendedName>
        <fullName evidence="1">Lipocalin-like domain-containing protein</fullName>
    </recommendedName>
</protein>
<feature type="domain" description="Lipocalin-like" evidence="1">
    <location>
        <begin position="33"/>
        <end position="107"/>
    </location>
</feature>
<gene>
    <name evidence="2" type="ORF">E4T88_00555</name>
</gene>
<proteinExistence type="predicted"/>
<comment type="caution">
    <text evidence="2">The sequence shown here is derived from an EMBL/GenBank/DDBJ whole genome shotgun (WGS) entry which is preliminary data.</text>
</comment>
<dbReference type="Proteomes" id="UP000298285">
    <property type="component" value="Unassembled WGS sequence"/>
</dbReference>
<reference evidence="2 3" key="1">
    <citation type="submission" date="2019-03" db="EMBL/GenBank/DDBJ databases">
        <title>Diversity of the mouse oral microbiome.</title>
        <authorList>
            <person name="Joseph S."/>
            <person name="Aduse-Opoku J."/>
            <person name="Curtis M."/>
            <person name="Wade W."/>
            <person name="Hashim A."/>
        </authorList>
    </citation>
    <scope>NUCLEOTIDE SEQUENCE [LARGE SCALE GENOMIC DNA]</scope>
    <source>
        <strain evidence="2 3">P11</strain>
    </source>
</reference>
<dbReference type="Gene3D" id="2.40.128.360">
    <property type="match status" value="1"/>
</dbReference>
<evidence type="ECO:0000313" key="3">
    <source>
        <dbReference type="Proteomes" id="UP000298285"/>
    </source>
</evidence>
<evidence type="ECO:0000313" key="2">
    <source>
        <dbReference type="EMBL" id="TFU90499.1"/>
    </source>
</evidence>
<name>A0A4Y9IRV3_9BACT</name>
<dbReference type="PROSITE" id="PS51257">
    <property type="entry name" value="PROKAR_LIPOPROTEIN"/>
    <property type="match status" value="1"/>
</dbReference>
<organism evidence="2 3">
    <name type="scientific">Dysgonomonas mossii</name>
    <dbReference type="NCBI Taxonomy" id="163665"/>
    <lineage>
        <taxon>Bacteria</taxon>
        <taxon>Pseudomonadati</taxon>
        <taxon>Bacteroidota</taxon>
        <taxon>Bacteroidia</taxon>
        <taxon>Bacteroidales</taxon>
        <taxon>Dysgonomonadaceae</taxon>
        <taxon>Dysgonomonas</taxon>
    </lineage>
</organism>
<dbReference type="EMBL" id="SPPK01000001">
    <property type="protein sequence ID" value="TFU90499.1"/>
    <property type="molecule type" value="Genomic_DNA"/>
</dbReference>
<accession>A0A4Y9IRV3</accession>
<evidence type="ECO:0000259" key="1">
    <source>
        <dbReference type="Pfam" id="PF13648"/>
    </source>
</evidence>
<dbReference type="RefSeq" id="WP_135103546.1">
    <property type="nucleotide sequence ID" value="NZ_JADGKW010000001.1"/>
</dbReference>
<dbReference type="AlphaFoldDB" id="A0A4Y9IRV3"/>
<sequence length="117" mass="13683">MKNLISFFILSLLFFSCSSDDDNQQSDISLDYIIGEWQIVNSDGTSGRFLEFNSDMTGSYLIYENKDFSFSDLFTYELSANKIILKYNKNGTKEYNILKIGSDKLKFDQWIFERSKE</sequence>
<dbReference type="InterPro" id="IPR024311">
    <property type="entry name" value="Lipocalin-like"/>
</dbReference>
<dbReference type="Pfam" id="PF13648">
    <property type="entry name" value="Lipocalin_4"/>
    <property type="match status" value="1"/>
</dbReference>